<feature type="chain" id="PRO_5006065135" evidence="1">
    <location>
        <begin position="24"/>
        <end position="327"/>
    </location>
</feature>
<keyword evidence="1" id="KW-0732">Signal</keyword>
<evidence type="ECO:0000256" key="1">
    <source>
        <dbReference type="SAM" id="SignalP"/>
    </source>
</evidence>
<dbReference type="Pfam" id="PF13557">
    <property type="entry name" value="Phenol_MetA_deg"/>
    <property type="match status" value="1"/>
</dbReference>
<reference evidence="3" key="1">
    <citation type="submission" date="2015-09" db="EMBL/GenBank/DDBJ databases">
        <authorList>
            <person name="Rodrigo-Torres Lidia"/>
            <person name="Arahal R.David."/>
        </authorList>
    </citation>
    <scope>NUCLEOTIDE SEQUENCE [LARGE SCALE GENOMIC DNA]</scope>
    <source>
        <strain evidence="3">CECT 7735</strain>
    </source>
</reference>
<sequence>MNNKSSYFKAVSLGLLISLPVQAWAVEGGIEAYLLGSRDSMAGMLPPAGSYWNNDFVFFNGTAPSLSAGGVVVTDPEVDVFTYKFNFTHVFDATWGNTRLGLNVNLPYVSANGVYSGELSSGFSGTLHDTGEQALGDMTVTPLFNWNKDKLHTTLALQFFLPTGHYQSTSVDVANRTVDALNASKNRFAFDPTVSMTWFDPASGWEVTGAFGITFSAKNDATDYQSAPEAHLEATVMRHLPNKLALGLTGYAYHQIGDDSGAGADATKALLGANSLEARVFGIGPIVSWSTTIASTPVTFKAKYISEFGAKRRFESDKFWLTVGVVF</sequence>
<organism evidence="2 3">
    <name type="scientific">Shimia thalassica</name>
    <dbReference type="NCBI Taxonomy" id="1715693"/>
    <lineage>
        <taxon>Bacteria</taxon>
        <taxon>Pseudomonadati</taxon>
        <taxon>Pseudomonadota</taxon>
        <taxon>Alphaproteobacteria</taxon>
        <taxon>Rhodobacterales</taxon>
        <taxon>Roseobacteraceae</taxon>
    </lineage>
</organism>
<evidence type="ECO:0000313" key="2">
    <source>
        <dbReference type="EMBL" id="CUJ90694.1"/>
    </source>
</evidence>
<dbReference type="InterPro" id="IPR025737">
    <property type="entry name" value="FApF"/>
</dbReference>
<dbReference type="Proteomes" id="UP000051870">
    <property type="component" value="Unassembled WGS sequence"/>
</dbReference>
<proteinExistence type="predicted"/>
<dbReference type="STRING" id="1715693.PH7735_01282"/>
<feature type="signal peptide" evidence="1">
    <location>
        <begin position="1"/>
        <end position="23"/>
    </location>
</feature>
<gene>
    <name evidence="2" type="ORF">PH7735_01282</name>
</gene>
<keyword evidence="3" id="KW-1185">Reference proteome</keyword>
<accession>A0A0P1ID53</accession>
<dbReference type="RefSeq" id="WP_145865273.1">
    <property type="nucleotide sequence ID" value="NZ_CYTW01000001.1"/>
</dbReference>
<dbReference type="AlphaFoldDB" id="A0A0P1ID53"/>
<dbReference type="EMBL" id="CYTW01000001">
    <property type="protein sequence ID" value="CUJ90694.1"/>
    <property type="molecule type" value="Genomic_DNA"/>
</dbReference>
<protein>
    <submittedName>
        <fullName evidence="2">Protein involved in meta-pathway of phenol degradation</fullName>
    </submittedName>
</protein>
<dbReference type="GeneID" id="83880340"/>
<name>A0A0P1ID53_9RHOB</name>
<evidence type="ECO:0000313" key="3">
    <source>
        <dbReference type="Proteomes" id="UP000051870"/>
    </source>
</evidence>